<dbReference type="GO" id="GO:0005886">
    <property type="term" value="C:plasma membrane"/>
    <property type="evidence" value="ECO:0007669"/>
    <property type="project" value="UniProtKB-SubCell"/>
</dbReference>
<evidence type="ECO:0000313" key="11">
    <source>
        <dbReference type="Proteomes" id="UP000298324"/>
    </source>
</evidence>
<name>A0A4Y7RGZ9_9FIRM</name>
<dbReference type="AlphaFoldDB" id="A0A4Y7RGZ9"/>
<feature type="transmembrane region" description="Helical" evidence="9">
    <location>
        <begin position="137"/>
        <end position="161"/>
    </location>
</feature>
<evidence type="ECO:0000256" key="3">
    <source>
        <dbReference type="ARBA" id="ARBA00022475"/>
    </source>
</evidence>
<feature type="transmembrane region" description="Helical" evidence="9">
    <location>
        <begin position="6"/>
        <end position="30"/>
    </location>
</feature>
<comment type="subcellular location">
    <subcellularLocation>
        <location evidence="1">Cell membrane</location>
        <topology evidence="1">Multi-pass membrane protein</topology>
    </subcellularLocation>
</comment>
<comment type="caution">
    <text evidence="10">The sequence shown here is derived from an EMBL/GenBank/DDBJ whole genome shotgun (WGS) entry which is preliminary data.</text>
</comment>
<dbReference type="EMBL" id="QFGA01000001">
    <property type="protein sequence ID" value="TEB08030.1"/>
    <property type="molecule type" value="Genomic_DNA"/>
</dbReference>
<dbReference type="PANTHER" id="PTHR11795:SF450">
    <property type="entry name" value="ABC TRANSPORTER PERMEASE PROTEIN"/>
    <property type="match status" value="1"/>
</dbReference>
<dbReference type="Proteomes" id="UP000298324">
    <property type="component" value="Unassembled WGS sequence"/>
</dbReference>
<evidence type="ECO:0000256" key="7">
    <source>
        <dbReference type="ARBA" id="ARBA00023136"/>
    </source>
</evidence>
<keyword evidence="3" id="KW-1003">Cell membrane</keyword>
<sequence length="292" mass="29248">MTLSSQLLQLFISGLTMGSIYALTALALVLTFNITGVLNLALGEFLALGALLAASLYAAGLPLAAAFLIAVAAVAVLAGLLERVAVKPAIQSSVLTLVVITVGISISLRGLALLIWGTDPVSLPAFSEGGPLVAGGAAINLQSLWIVGLLAAALAGLYAFFELTYAGKAVRACVINRTAARLVGINPSAMSFAAFIASGALGAAAGIFITPVTLATYDMGFLLGVKGFVAAVLGGMQNVGGAVLGGLLLGLLEAYGAGLVSSGLKDALALLVLLAVLLMRPEGLFSPAVRKV</sequence>
<dbReference type="CDD" id="cd06582">
    <property type="entry name" value="TM_PBP1_LivH_like"/>
    <property type="match status" value="1"/>
</dbReference>
<keyword evidence="5" id="KW-0029">Amino-acid transport</keyword>
<dbReference type="InterPro" id="IPR052157">
    <property type="entry name" value="BCAA_transport_permease"/>
</dbReference>
<comment type="similarity">
    <text evidence="8">Belongs to the binding-protein-dependent transport system permease family. LivHM subfamily.</text>
</comment>
<gene>
    <name evidence="10" type="primary">livH_2</name>
    <name evidence="10" type="ORF">Psch_01585</name>
</gene>
<feature type="transmembrane region" description="Helical" evidence="9">
    <location>
        <begin position="182"/>
        <end position="208"/>
    </location>
</feature>
<feature type="transmembrane region" description="Helical" evidence="9">
    <location>
        <begin position="93"/>
        <end position="117"/>
    </location>
</feature>
<evidence type="ECO:0000256" key="1">
    <source>
        <dbReference type="ARBA" id="ARBA00004651"/>
    </source>
</evidence>
<dbReference type="GO" id="GO:0022857">
    <property type="term" value="F:transmembrane transporter activity"/>
    <property type="evidence" value="ECO:0007669"/>
    <property type="project" value="InterPro"/>
</dbReference>
<evidence type="ECO:0000256" key="4">
    <source>
        <dbReference type="ARBA" id="ARBA00022692"/>
    </source>
</evidence>
<keyword evidence="6 9" id="KW-1133">Transmembrane helix</keyword>
<feature type="transmembrane region" description="Helical" evidence="9">
    <location>
        <begin position="259"/>
        <end position="279"/>
    </location>
</feature>
<keyword evidence="11" id="KW-1185">Reference proteome</keyword>
<reference evidence="10 11" key="1">
    <citation type="journal article" date="2018" name="Environ. Microbiol.">
        <title>Novel energy conservation strategies and behaviour of Pelotomaculum schinkii driving syntrophic propionate catabolism.</title>
        <authorList>
            <person name="Hidalgo-Ahumada C.A.P."/>
            <person name="Nobu M.K."/>
            <person name="Narihiro T."/>
            <person name="Tamaki H."/>
            <person name="Liu W.T."/>
            <person name="Kamagata Y."/>
            <person name="Stams A.J.M."/>
            <person name="Imachi H."/>
            <person name="Sousa D.Z."/>
        </authorList>
    </citation>
    <scope>NUCLEOTIDE SEQUENCE [LARGE SCALE GENOMIC DNA]</scope>
    <source>
        <strain evidence="10 11">HH</strain>
    </source>
</reference>
<feature type="transmembrane region" description="Helical" evidence="9">
    <location>
        <begin position="37"/>
        <end position="57"/>
    </location>
</feature>
<protein>
    <submittedName>
        <fullName evidence="10">High-affinity branched-chain amino acid transport system permease protein LivH</fullName>
    </submittedName>
</protein>
<keyword evidence="7 9" id="KW-0472">Membrane</keyword>
<dbReference type="InterPro" id="IPR001851">
    <property type="entry name" value="ABC_transp_permease"/>
</dbReference>
<evidence type="ECO:0000256" key="5">
    <source>
        <dbReference type="ARBA" id="ARBA00022970"/>
    </source>
</evidence>
<dbReference type="PANTHER" id="PTHR11795">
    <property type="entry name" value="BRANCHED-CHAIN AMINO ACID TRANSPORT SYSTEM PERMEASE PROTEIN LIVH"/>
    <property type="match status" value="1"/>
</dbReference>
<keyword evidence="2" id="KW-0813">Transport</keyword>
<keyword evidence="4 9" id="KW-0812">Transmembrane</keyword>
<evidence type="ECO:0000256" key="8">
    <source>
        <dbReference type="ARBA" id="ARBA00037998"/>
    </source>
</evidence>
<proteinExistence type="inferred from homology"/>
<dbReference type="Pfam" id="PF02653">
    <property type="entry name" value="BPD_transp_2"/>
    <property type="match status" value="1"/>
</dbReference>
<dbReference type="GO" id="GO:0006865">
    <property type="term" value="P:amino acid transport"/>
    <property type="evidence" value="ECO:0007669"/>
    <property type="project" value="UniProtKB-KW"/>
</dbReference>
<feature type="transmembrane region" description="Helical" evidence="9">
    <location>
        <begin position="63"/>
        <end position="81"/>
    </location>
</feature>
<evidence type="ECO:0000313" key="10">
    <source>
        <dbReference type="EMBL" id="TEB08030.1"/>
    </source>
</evidence>
<evidence type="ECO:0000256" key="6">
    <source>
        <dbReference type="ARBA" id="ARBA00022989"/>
    </source>
</evidence>
<evidence type="ECO:0000256" key="2">
    <source>
        <dbReference type="ARBA" id="ARBA00022448"/>
    </source>
</evidence>
<feature type="transmembrane region" description="Helical" evidence="9">
    <location>
        <begin position="228"/>
        <end position="252"/>
    </location>
</feature>
<accession>A0A4Y7RGZ9</accession>
<organism evidence="10 11">
    <name type="scientific">Pelotomaculum schinkii</name>
    <dbReference type="NCBI Taxonomy" id="78350"/>
    <lineage>
        <taxon>Bacteria</taxon>
        <taxon>Bacillati</taxon>
        <taxon>Bacillota</taxon>
        <taxon>Clostridia</taxon>
        <taxon>Eubacteriales</taxon>
        <taxon>Desulfotomaculaceae</taxon>
        <taxon>Pelotomaculum</taxon>
    </lineage>
</organism>
<evidence type="ECO:0000256" key="9">
    <source>
        <dbReference type="SAM" id="Phobius"/>
    </source>
</evidence>